<reference evidence="2 3" key="1">
    <citation type="submission" date="2014-02" db="EMBL/GenBank/DDBJ databases">
        <authorList>
            <person name="Sibley D."/>
            <person name="Venepally P."/>
            <person name="Karamycheva S."/>
            <person name="Hadjithomas M."/>
            <person name="Khan A."/>
            <person name="Brunk B."/>
            <person name="Roos D."/>
            <person name="Caler E."/>
            <person name="Lorenzi H."/>
        </authorList>
    </citation>
    <scope>NUCLEOTIDE SEQUENCE [LARGE SCALE GENOMIC DNA]</scope>
    <source>
        <strain evidence="2 3">GAB2-2007-GAL-DOM2</strain>
    </source>
</reference>
<feature type="compositionally biased region" description="Polar residues" evidence="1">
    <location>
        <begin position="230"/>
        <end position="239"/>
    </location>
</feature>
<name>A0A086K7Q8_TOXGO</name>
<feature type="region of interest" description="Disordered" evidence="1">
    <location>
        <begin position="417"/>
        <end position="447"/>
    </location>
</feature>
<feature type="region of interest" description="Disordered" evidence="1">
    <location>
        <begin position="69"/>
        <end position="89"/>
    </location>
</feature>
<feature type="region of interest" description="Disordered" evidence="1">
    <location>
        <begin position="221"/>
        <end position="296"/>
    </location>
</feature>
<accession>A0A086K7Q8</accession>
<dbReference type="OrthoDB" id="329937at2759"/>
<comment type="caution">
    <text evidence="2">The sequence shown here is derived from an EMBL/GenBank/DDBJ whole genome shotgun (WGS) entry which is preliminary data.</text>
</comment>
<dbReference type="Proteomes" id="UP000028837">
    <property type="component" value="Unassembled WGS sequence"/>
</dbReference>
<organism evidence="2 3">
    <name type="scientific">Toxoplasma gondii GAB2-2007-GAL-DOM2</name>
    <dbReference type="NCBI Taxonomy" id="1130820"/>
    <lineage>
        <taxon>Eukaryota</taxon>
        <taxon>Sar</taxon>
        <taxon>Alveolata</taxon>
        <taxon>Apicomplexa</taxon>
        <taxon>Conoidasida</taxon>
        <taxon>Coccidia</taxon>
        <taxon>Eucoccidiorida</taxon>
        <taxon>Eimeriorina</taxon>
        <taxon>Sarcocystidae</taxon>
        <taxon>Toxoplasma</taxon>
    </lineage>
</organism>
<feature type="compositionally biased region" description="Polar residues" evidence="1">
    <location>
        <begin position="196"/>
        <end position="208"/>
    </location>
</feature>
<dbReference type="EMBL" id="AHZU02000772">
    <property type="protein sequence ID" value="KFG40426.1"/>
    <property type="molecule type" value="Genomic_DNA"/>
</dbReference>
<dbReference type="VEuPathDB" id="ToxoDB:TGDOM2_212770"/>
<dbReference type="AlphaFoldDB" id="A0A086K7Q8"/>
<evidence type="ECO:0000256" key="1">
    <source>
        <dbReference type="SAM" id="MobiDB-lite"/>
    </source>
</evidence>
<feature type="compositionally biased region" description="Basic and acidic residues" evidence="1">
    <location>
        <begin position="264"/>
        <end position="284"/>
    </location>
</feature>
<sequence length="940" mass="99833">MAGPLALQPRQGDLGCRYESSDASQGFSGSVAWSRNTSGDLQCGTIPGMGRVAPVLSRRVVLQSEVDGNKGTTKQAGAVPAKRGYVAPNPPPALRNRAKEEPFSHEDAVQACKGSNLFFSNIGHGKWGIQSRGNVTQICTFEGTLEDYFQMRSTDGSSGGEGSSCSASERGFSDDKASTGGNSFDGATHDRRTSDASRQFSHTGSNANTQLDAALAGNAGIEADDERQPSGHSTRSSLVPTERERSDASRGPLVEALGGVDQTGADKDEKSAPGRDQSAAKEQNEGTTQGGEKRGRLITLEMKDGCVVWPKDRPVIPLPHWQLTNFSQEPLDAQQWVQLPTVGGLSPYAELLEGHMASAVAATDIRQAHAPGTTNRYWGSSTPMPQPVQTTLPRIKLPVGCEAPPLSVQIGTMPFLTPASDQASNSTSRQASRQASGTVGRHLGSTKSVGGPLFPALGGQACQGAPGAMYTNFSNKHFIQHKPTGAEGEVLRSEDNGASLIVRLKNGRIKKFDSTQCRVTKAVCTPTRTPSDKQLTAAAHHHALAMMMNRAAHAAAGRPGVAPALQFGVANRSSDRGLAAGHSATVEQPNVHASSVNPRKLSIDTLSLIGSASKSLFGLLSIGRKEAPSASATGENGSQATSGLRLSINPAMRGADQVPRVEDLVKFAQEQASTSTDNTLVVGGPTSHPSIRAVGSRVAVEAVRTKRYSLDDGEEGNMVPVFSPECQALQSQEAEEARWLQDMQQAAPESPDEILMERHRALEKLRQMQMAAQEEEIIYAQDAPEATLAPGIVAPTIIKDSLVVVPKEHDDVRQLIRAPGIVHPIVDVPKLEIIHPARNAHPATVPQFSTSACTPDDDTGAEWYASLQQQVKNQLLHYYAQTGNLQAATAAVTGSGIHAPEIYTSNMLPYFGDMGASAVQRRQATVLRDEADQIEFVPMA</sequence>
<feature type="compositionally biased region" description="Polar residues" evidence="1">
    <location>
        <begin position="419"/>
        <end position="437"/>
    </location>
</feature>
<gene>
    <name evidence="2" type="ORF">TGDOM2_212770</name>
</gene>
<feature type="region of interest" description="Disordered" evidence="1">
    <location>
        <begin position="152"/>
        <end position="208"/>
    </location>
</feature>
<evidence type="ECO:0000313" key="3">
    <source>
        <dbReference type="Proteomes" id="UP000028837"/>
    </source>
</evidence>
<proteinExistence type="predicted"/>
<evidence type="ECO:0000313" key="2">
    <source>
        <dbReference type="EMBL" id="KFG40426.1"/>
    </source>
</evidence>
<protein>
    <submittedName>
        <fullName evidence="2">Uncharacterized protein</fullName>
    </submittedName>
</protein>